<protein>
    <submittedName>
        <fullName evidence="2">Uncharacterized protein</fullName>
    </submittedName>
</protein>
<name>A0A9P4MQG1_9PLEO</name>
<reference evidence="2" key="1">
    <citation type="journal article" date="2020" name="Stud. Mycol.">
        <title>101 Dothideomycetes genomes: a test case for predicting lifestyles and emergence of pathogens.</title>
        <authorList>
            <person name="Haridas S."/>
            <person name="Albert R."/>
            <person name="Binder M."/>
            <person name="Bloem J."/>
            <person name="Labutti K."/>
            <person name="Salamov A."/>
            <person name="Andreopoulos B."/>
            <person name="Baker S."/>
            <person name="Barry K."/>
            <person name="Bills G."/>
            <person name="Bluhm B."/>
            <person name="Cannon C."/>
            <person name="Castanera R."/>
            <person name="Culley D."/>
            <person name="Daum C."/>
            <person name="Ezra D."/>
            <person name="Gonzalez J."/>
            <person name="Henrissat B."/>
            <person name="Kuo A."/>
            <person name="Liang C."/>
            <person name="Lipzen A."/>
            <person name="Lutzoni F."/>
            <person name="Magnuson J."/>
            <person name="Mondo S."/>
            <person name="Nolan M."/>
            <person name="Ohm R."/>
            <person name="Pangilinan J."/>
            <person name="Park H.-J."/>
            <person name="Ramirez L."/>
            <person name="Alfaro M."/>
            <person name="Sun H."/>
            <person name="Tritt A."/>
            <person name="Yoshinaga Y."/>
            <person name="Zwiers L.-H."/>
            <person name="Turgeon B."/>
            <person name="Goodwin S."/>
            <person name="Spatafora J."/>
            <person name="Crous P."/>
            <person name="Grigoriev I."/>
        </authorList>
    </citation>
    <scope>NUCLEOTIDE SEQUENCE</scope>
    <source>
        <strain evidence="2">ATCC 74209</strain>
    </source>
</reference>
<evidence type="ECO:0000313" key="3">
    <source>
        <dbReference type="Proteomes" id="UP000799536"/>
    </source>
</evidence>
<evidence type="ECO:0000313" key="2">
    <source>
        <dbReference type="EMBL" id="KAF2198922.1"/>
    </source>
</evidence>
<gene>
    <name evidence="2" type="ORF">GQ43DRAFT_474104</name>
</gene>
<keyword evidence="3" id="KW-1185">Reference proteome</keyword>
<feature type="region of interest" description="Disordered" evidence="1">
    <location>
        <begin position="18"/>
        <end position="71"/>
    </location>
</feature>
<dbReference type="AlphaFoldDB" id="A0A9P4MQG1"/>
<comment type="caution">
    <text evidence="2">The sequence shown here is derived from an EMBL/GenBank/DDBJ whole genome shotgun (WGS) entry which is preliminary data.</text>
</comment>
<evidence type="ECO:0000256" key="1">
    <source>
        <dbReference type="SAM" id="MobiDB-lite"/>
    </source>
</evidence>
<sequence length="71" mass="7554">MKHLANIFLLTPSDAAGQHVLSNPESLPVPPAPFGSPLRSPYKPPMEPHETTEISSVAQHAMASKSAAPRN</sequence>
<accession>A0A9P4MQG1</accession>
<dbReference type="EMBL" id="ML994108">
    <property type="protein sequence ID" value="KAF2198922.1"/>
    <property type="molecule type" value="Genomic_DNA"/>
</dbReference>
<dbReference type="Proteomes" id="UP000799536">
    <property type="component" value="Unassembled WGS sequence"/>
</dbReference>
<proteinExistence type="predicted"/>
<organism evidence="2 3">
    <name type="scientific">Delitschia confertaspora ATCC 74209</name>
    <dbReference type="NCBI Taxonomy" id="1513339"/>
    <lineage>
        <taxon>Eukaryota</taxon>
        <taxon>Fungi</taxon>
        <taxon>Dikarya</taxon>
        <taxon>Ascomycota</taxon>
        <taxon>Pezizomycotina</taxon>
        <taxon>Dothideomycetes</taxon>
        <taxon>Pleosporomycetidae</taxon>
        <taxon>Pleosporales</taxon>
        <taxon>Delitschiaceae</taxon>
        <taxon>Delitschia</taxon>
    </lineage>
</organism>